<proteinExistence type="predicted"/>
<dbReference type="EMBL" id="SRLO01000049">
    <property type="protein sequence ID" value="TNN80986.1"/>
    <property type="molecule type" value="Genomic_DNA"/>
</dbReference>
<dbReference type="AlphaFoldDB" id="A0A4Z2IT07"/>
<comment type="caution">
    <text evidence="1">The sequence shown here is derived from an EMBL/GenBank/DDBJ whole genome shotgun (WGS) entry which is preliminary data.</text>
</comment>
<evidence type="ECO:0000313" key="2">
    <source>
        <dbReference type="Proteomes" id="UP000314294"/>
    </source>
</evidence>
<accession>A0A4Z2IT07</accession>
<sequence>MREISLAVAVEKVILMVCKCLFGVSSAHVTAVPPHFTPSWLMEKQEEGMTQGGGKRDACRGLVAQHPVQEVKQLVVLCFM</sequence>
<organism evidence="1 2">
    <name type="scientific">Liparis tanakae</name>
    <name type="common">Tanaka's snailfish</name>
    <dbReference type="NCBI Taxonomy" id="230148"/>
    <lineage>
        <taxon>Eukaryota</taxon>
        <taxon>Metazoa</taxon>
        <taxon>Chordata</taxon>
        <taxon>Craniata</taxon>
        <taxon>Vertebrata</taxon>
        <taxon>Euteleostomi</taxon>
        <taxon>Actinopterygii</taxon>
        <taxon>Neopterygii</taxon>
        <taxon>Teleostei</taxon>
        <taxon>Neoteleostei</taxon>
        <taxon>Acanthomorphata</taxon>
        <taxon>Eupercaria</taxon>
        <taxon>Perciformes</taxon>
        <taxon>Cottioidei</taxon>
        <taxon>Cottales</taxon>
        <taxon>Liparidae</taxon>
        <taxon>Liparis</taxon>
    </lineage>
</organism>
<gene>
    <name evidence="1" type="ORF">EYF80_008642</name>
</gene>
<keyword evidence="2" id="KW-1185">Reference proteome</keyword>
<reference evidence="1 2" key="1">
    <citation type="submission" date="2019-03" db="EMBL/GenBank/DDBJ databases">
        <title>First draft genome of Liparis tanakae, snailfish: a comprehensive survey of snailfish specific genes.</title>
        <authorList>
            <person name="Kim W."/>
            <person name="Song I."/>
            <person name="Jeong J.-H."/>
            <person name="Kim D."/>
            <person name="Kim S."/>
            <person name="Ryu S."/>
            <person name="Song J.Y."/>
            <person name="Lee S.K."/>
        </authorList>
    </citation>
    <scope>NUCLEOTIDE SEQUENCE [LARGE SCALE GENOMIC DNA]</scope>
    <source>
        <tissue evidence="1">Muscle</tissue>
    </source>
</reference>
<evidence type="ECO:0000313" key="1">
    <source>
        <dbReference type="EMBL" id="TNN80986.1"/>
    </source>
</evidence>
<dbReference type="Proteomes" id="UP000314294">
    <property type="component" value="Unassembled WGS sequence"/>
</dbReference>
<protein>
    <submittedName>
        <fullName evidence="1">Uncharacterized protein</fullName>
    </submittedName>
</protein>
<name>A0A4Z2IT07_9TELE</name>